<name>M6UEA2_9LEPT</name>
<evidence type="ECO:0000313" key="1">
    <source>
        <dbReference type="EMBL" id="EMO42885.1"/>
    </source>
</evidence>
<comment type="caution">
    <text evidence="1">The sequence shown here is derived from an EMBL/GenBank/DDBJ whole genome shotgun (WGS) entry which is preliminary data.</text>
</comment>
<sequence>MQIPKVTKGQFLKPKKHIFEYFLTYFKNYCKLEERCSLKKIFDFITKQFKCGNIS</sequence>
<evidence type="ECO:0000313" key="2">
    <source>
        <dbReference type="Proteomes" id="UP000012153"/>
    </source>
</evidence>
<protein>
    <submittedName>
        <fullName evidence="1">Uncharacterized protein</fullName>
    </submittedName>
</protein>
<gene>
    <name evidence="1" type="ORF">LEP1GSC186_0112</name>
</gene>
<proteinExistence type="predicted"/>
<dbReference type="AlphaFoldDB" id="M6UEA2"/>
<organism evidence="1 2">
    <name type="scientific">Leptospira noguchii serovar Autumnalis str. ZUN142</name>
    <dbReference type="NCBI Taxonomy" id="1085540"/>
    <lineage>
        <taxon>Bacteria</taxon>
        <taxon>Pseudomonadati</taxon>
        <taxon>Spirochaetota</taxon>
        <taxon>Spirochaetia</taxon>
        <taxon>Leptospirales</taxon>
        <taxon>Leptospiraceae</taxon>
        <taxon>Leptospira</taxon>
    </lineage>
</organism>
<dbReference type="Proteomes" id="UP000012153">
    <property type="component" value="Unassembled WGS sequence"/>
</dbReference>
<accession>M6UEA2</accession>
<reference evidence="1 2" key="1">
    <citation type="submission" date="2013-01" db="EMBL/GenBank/DDBJ databases">
        <authorList>
            <person name="Harkins D.M."/>
            <person name="Durkin A.S."/>
            <person name="Brinkac L.M."/>
            <person name="Haft D.H."/>
            <person name="Selengut J.D."/>
            <person name="Sanka R."/>
            <person name="DePew J."/>
            <person name="Purushe J."/>
            <person name="Matthias M.A."/>
            <person name="Vinetz J.M."/>
            <person name="Sutton G.G."/>
            <person name="Nierman W.C."/>
            <person name="Fouts D.E."/>
        </authorList>
    </citation>
    <scope>NUCLEOTIDE SEQUENCE [LARGE SCALE GENOMIC DNA]</scope>
    <source>
        <strain evidence="1 2">ZUN142</strain>
    </source>
</reference>
<dbReference type="EMBL" id="AHOP02000005">
    <property type="protein sequence ID" value="EMO42885.1"/>
    <property type="molecule type" value="Genomic_DNA"/>
</dbReference>